<dbReference type="EMBL" id="KN824280">
    <property type="protein sequence ID" value="KIM32379.1"/>
    <property type="molecule type" value="Genomic_DNA"/>
</dbReference>
<evidence type="ECO:0000313" key="2">
    <source>
        <dbReference type="Proteomes" id="UP000054097"/>
    </source>
</evidence>
<name>A0A0C3BJW3_SERVB</name>
<keyword evidence="2" id="KW-1185">Reference proteome</keyword>
<dbReference type="AlphaFoldDB" id="A0A0C3BJW3"/>
<dbReference type="HOGENOM" id="CLU_2795561_0_0_1"/>
<proteinExistence type="predicted"/>
<gene>
    <name evidence="1" type="ORF">M408DRAFT_217918</name>
</gene>
<sequence>MGQAPLFEIPWARWRCGGQCERHQARHLRRTWSRHCKWWKFSTPCFVVLCALPLVLKPEWGVGIGANF</sequence>
<protein>
    <submittedName>
        <fullName evidence="1">Uncharacterized protein</fullName>
    </submittedName>
</protein>
<accession>A0A0C3BJW3</accession>
<reference evidence="1 2" key="1">
    <citation type="submission" date="2014-04" db="EMBL/GenBank/DDBJ databases">
        <authorList>
            <consortium name="DOE Joint Genome Institute"/>
            <person name="Kuo A."/>
            <person name="Zuccaro A."/>
            <person name="Kohler A."/>
            <person name="Nagy L.G."/>
            <person name="Floudas D."/>
            <person name="Copeland A."/>
            <person name="Barry K.W."/>
            <person name="Cichocki N."/>
            <person name="Veneault-Fourrey C."/>
            <person name="LaButti K."/>
            <person name="Lindquist E.A."/>
            <person name="Lipzen A."/>
            <person name="Lundell T."/>
            <person name="Morin E."/>
            <person name="Murat C."/>
            <person name="Sun H."/>
            <person name="Tunlid A."/>
            <person name="Henrissat B."/>
            <person name="Grigoriev I.V."/>
            <person name="Hibbett D.S."/>
            <person name="Martin F."/>
            <person name="Nordberg H.P."/>
            <person name="Cantor M.N."/>
            <person name="Hua S.X."/>
        </authorList>
    </citation>
    <scope>NUCLEOTIDE SEQUENCE [LARGE SCALE GENOMIC DNA]</scope>
    <source>
        <strain evidence="1 2">MAFF 305830</strain>
    </source>
</reference>
<dbReference type="Proteomes" id="UP000054097">
    <property type="component" value="Unassembled WGS sequence"/>
</dbReference>
<evidence type="ECO:0000313" key="1">
    <source>
        <dbReference type="EMBL" id="KIM32379.1"/>
    </source>
</evidence>
<organism evidence="1 2">
    <name type="scientific">Serendipita vermifera MAFF 305830</name>
    <dbReference type="NCBI Taxonomy" id="933852"/>
    <lineage>
        <taxon>Eukaryota</taxon>
        <taxon>Fungi</taxon>
        <taxon>Dikarya</taxon>
        <taxon>Basidiomycota</taxon>
        <taxon>Agaricomycotina</taxon>
        <taxon>Agaricomycetes</taxon>
        <taxon>Sebacinales</taxon>
        <taxon>Serendipitaceae</taxon>
        <taxon>Serendipita</taxon>
    </lineage>
</organism>
<reference evidence="2" key="2">
    <citation type="submission" date="2015-01" db="EMBL/GenBank/DDBJ databases">
        <title>Evolutionary Origins and Diversification of the Mycorrhizal Mutualists.</title>
        <authorList>
            <consortium name="DOE Joint Genome Institute"/>
            <consortium name="Mycorrhizal Genomics Consortium"/>
            <person name="Kohler A."/>
            <person name="Kuo A."/>
            <person name="Nagy L.G."/>
            <person name="Floudas D."/>
            <person name="Copeland A."/>
            <person name="Barry K.W."/>
            <person name="Cichocki N."/>
            <person name="Veneault-Fourrey C."/>
            <person name="LaButti K."/>
            <person name="Lindquist E.A."/>
            <person name="Lipzen A."/>
            <person name="Lundell T."/>
            <person name="Morin E."/>
            <person name="Murat C."/>
            <person name="Riley R."/>
            <person name="Ohm R."/>
            <person name="Sun H."/>
            <person name="Tunlid A."/>
            <person name="Henrissat B."/>
            <person name="Grigoriev I.V."/>
            <person name="Hibbett D.S."/>
            <person name="Martin F."/>
        </authorList>
    </citation>
    <scope>NUCLEOTIDE SEQUENCE [LARGE SCALE GENOMIC DNA]</scope>
    <source>
        <strain evidence="2">MAFF 305830</strain>
    </source>
</reference>